<dbReference type="Pfam" id="PF13462">
    <property type="entry name" value="Thioredoxin_4"/>
    <property type="match status" value="1"/>
</dbReference>
<dbReference type="Proteomes" id="UP000198850">
    <property type="component" value="Unassembled WGS sequence"/>
</dbReference>
<dbReference type="InterPro" id="IPR036249">
    <property type="entry name" value="Thioredoxin-like_sf"/>
</dbReference>
<evidence type="ECO:0000313" key="3">
    <source>
        <dbReference type="EMBL" id="SEB19073.1"/>
    </source>
</evidence>
<dbReference type="OrthoDB" id="117402at2"/>
<evidence type="ECO:0000256" key="1">
    <source>
        <dbReference type="ARBA" id="ARBA00005791"/>
    </source>
</evidence>
<dbReference type="SUPFAM" id="SSF52833">
    <property type="entry name" value="Thioredoxin-like"/>
    <property type="match status" value="1"/>
</dbReference>
<dbReference type="STRING" id="425514.SAMN05443550_11526"/>
<keyword evidence="3" id="KW-0413">Isomerase</keyword>
<dbReference type="PANTHER" id="PTHR13887">
    <property type="entry name" value="GLUTATHIONE S-TRANSFERASE KAPPA"/>
    <property type="match status" value="1"/>
</dbReference>
<dbReference type="AlphaFoldDB" id="A0A1H4HB72"/>
<dbReference type="InterPro" id="IPR013766">
    <property type="entry name" value="Thioredoxin_domain"/>
</dbReference>
<reference evidence="3 4" key="1">
    <citation type="submission" date="2016-10" db="EMBL/GenBank/DDBJ databases">
        <authorList>
            <person name="de Groot N.N."/>
        </authorList>
    </citation>
    <scope>NUCLEOTIDE SEQUENCE [LARGE SCALE GENOMIC DNA]</scope>
    <source>
        <strain evidence="3 4">DSM 19033</strain>
    </source>
</reference>
<name>A0A1H4HB72_9SPHI</name>
<dbReference type="RefSeq" id="WP_090559775.1">
    <property type="nucleotide sequence ID" value="NZ_FNRA01000015.1"/>
</dbReference>
<accession>A0A1H4HB72</accession>
<dbReference type="GO" id="GO:0016853">
    <property type="term" value="F:isomerase activity"/>
    <property type="evidence" value="ECO:0007669"/>
    <property type="project" value="UniProtKB-KW"/>
</dbReference>
<comment type="similarity">
    <text evidence="1">Belongs to the thioredoxin family. DsbA subfamily.</text>
</comment>
<organism evidence="3 4">
    <name type="scientific">Pedobacter hartonius</name>
    <dbReference type="NCBI Taxonomy" id="425514"/>
    <lineage>
        <taxon>Bacteria</taxon>
        <taxon>Pseudomonadati</taxon>
        <taxon>Bacteroidota</taxon>
        <taxon>Sphingobacteriia</taxon>
        <taxon>Sphingobacteriales</taxon>
        <taxon>Sphingobacteriaceae</taxon>
        <taxon>Pedobacter</taxon>
    </lineage>
</organism>
<protein>
    <submittedName>
        <fullName evidence="3">Protein-disulfide isomerase</fullName>
    </submittedName>
</protein>
<evidence type="ECO:0000259" key="2">
    <source>
        <dbReference type="PROSITE" id="PS51352"/>
    </source>
</evidence>
<dbReference type="PANTHER" id="PTHR13887:SF55">
    <property type="entry name" value="SLR0313 PROTEIN"/>
    <property type="match status" value="1"/>
</dbReference>
<dbReference type="PROSITE" id="PS51352">
    <property type="entry name" value="THIOREDOXIN_2"/>
    <property type="match status" value="1"/>
</dbReference>
<proteinExistence type="inferred from homology"/>
<feature type="domain" description="Thioredoxin" evidence="2">
    <location>
        <begin position="1"/>
        <end position="177"/>
    </location>
</feature>
<evidence type="ECO:0000313" key="4">
    <source>
        <dbReference type="Proteomes" id="UP000198850"/>
    </source>
</evidence>
<dbReference type="InterPro" id="IPR012336">
    <property type="entry name" value="Thioredoxin-like_fold"/>
</dbReference>
<dbReference type="Gene3D" id="3.40.30.10">
    <property type="entry name" value="Glutaredoxin"/>
    <property type="match status" value="1"/>
</dbReference>
<keyword evidence="4" id="KW-1185">Reference proteome</keyword>
<gene>
    <name evidence="3" type="ORF">SAMN05443550_11526</name>
</gene>
<sequence length="177" mass="19697">MTDLGNDLTVPVTEDDHLQGNIDAALVLVEYGDYECVHCGRAYPIVKKIQQHLGKDLCFVFRNFPLSQSHPHAEHAAEASEIADAGGKFWEYHDVLFENQDALDDSSLATHAANLGLDEEGFQNELQGGTYEDKVQQSFMSGVESGVNGTPSFFVNGSRYDGDWEYEPLMEYLSSLR</sequence>
<dbReference type="EMBL" id="FNRA01000015">
    <property type="protein sequence ID" value="SEB19073.1"/>
    <property type="molecule type" value="Genomic_DNA"/>
</dbReference>